<name>A0A7C9QWR2_9PROT</name>
<feature type="non-terminal residue" evidence="1">
    <location>
        <position position="135"/>
    </location>
</feature>
<evidence type="ECO:0000313" key="2">
    <source>
        <dbReference type="Proteomes" id="UP000480684"/>
    </source>
</evidence>
<dbReference type="RefSeq" id="WP_205762593.1">
    <property type="nucleotide sequence ID" value="NZ_JAAIYP010000048.1"/>
</dbReference>
<proteinExistence type="predicted"/>
<evidence type="ECO:0000313" key="1">
    <source>
        <dbReference type="EMBL" id="NFV82337.1"/>
    </source>
</evidence>
<gene>
    <name evidence="1" type="ORF">G4223_19675</name>
</gene>
<comment type="caution">
    <text evidence="1">The sequence shown here is derived from an EMBL/GenBank/DDBJ whole genome shotgun (WGS) entry which is preliminary data.</text>
</comment>
<dbReference type="Proteomes" id="UP000480684">
    <property type="component" value="Unassembled WGS sequence"/>
</dbReference>
<accession>A0A7C9QWR2</accession>
<protein>
    <submittedName>
        <fullName evidence="1">Uncharacterized protein</fullName>
    </submittedName>
</protein>
<dbReference type="EMBL" id="JAAIYP010000048">
    <property type="protein sequence ID" value="NFV82337.1"/>
    <property type="molecule type" value="Genomic_DNA"/>
</dbReference>
<dbReference type="AlphaFoldDB" id="A0A7C9QWR2"/>
<organism evidence="1 2">
    <name type="scientific">Magnetospirillum aberrantis SpK</name>
    <dbReference type="NCBI Taxonomy" id="908842"/>
    <lineage>
        <taxon>Bacteria</taxon>
        <taxon>Pseudomonadati</taxon>
        <taxon>Pseudomonadota</taxon>
        <taxon>Alphaproteobacteria</taxon>
        <taxon>Rhodospirillales</taxon>
        <taxon>Rhodospirillaceae</taxon>
        <taxon>Magnetospirillum</taxon>
    </lineage>
</organism>
<sequence length="135" mass="14802">MTPEEILKRILAVAEAEDDDFEHLVTLSGLNPKTDFVNADLSGIDLRWINAGNFNLDGCLVSRGAVSKSDAGGRAVVVDVPFRERRKSKTNPRKAMEMILAALAATRNMEVEEAARLFEKALLSDPQSVIVLGEY</sequence>
<reference evidence="1 2" key="1">
    <citation type="submission" date="2020-02" db="EMBL/GenBank/DDBJ databases">
        <authorList>
            <person name="Dziuba M."/>
            <person name="Kuznetsov B."/>
            <person name="Mardanov A."/>
            <person name="Ravin N."/>
            <person name="Grouzdev D."/>
        </authorList>
    </citation>
    <scope>NUCLEOTIDE SEQUENCE [LARGE SCALE GENOMIC DNA]</scope>
    <source>
        <strain evidence="1 2">SpK</strain>
    </source>
</reference>
<keyword evidence="2" id="KW-1185">Reference proteome</keyword>